<sequence length="272" mass="29755">MRFLLSLVSTPKYTLKWKASCLAKFRNGLFTLNAKSHFYDPSNSFPTRPHPIVSQIDEHLSRLKATVATTSSSISNNLHGLKLVDDLLNDSLRILDICGIAQNALLQIKESVQGLLSVLRRRGAGGGGGGVGFVFVGGEGMKKAIHKAFGNLKGMDNKFSNLINQEHVSILKEVEAVTLAAFESLMSLISGPKIPPKKIGLSLISKLIRTNEFEKVDAALTTILSHRTSNSDNIQNQFKELESSIQDLKEGLESLSRRLIKAGVSLLNILNY</sequence>
<evidence type="ECO:0000313" key="2">
    <source>
        <dbReference type="Proteomes" id="UP000829398"/>
    </source>
</evidence>
<reference evidence="2" key="1">
    <citation type="journal article" date="2023" name="Hortic. Res.">
        <title>A chromosome-level phased genome enabling allele-level studies in sweet orange: a case study on citrus Huanglongbing tolerance.</title>
        <authorList>
            <person name="Wu B."/>
            <person name="Yu Q."/>
            <person name="Deng Z."/>
            <person name="Duan Y."/>
            <person name="Luo F."/>
            <person name="Gmitter F. Jr."/>
        </authorList>
    </citation>
    <scope>NUCLEOTIDE SEQUENCE [LARGE SCALE GENOMIC DNA]</scope>
    <source>
        <strain evidence="2">cv. Valencia</strain>
    </source>
</reference>
<name>A0ACB8ICD8_CITSI</name>
<proteinExistence type="predicted"/>
<evidence type="ECO:0000313" key="1">
    <source>
        <dbReference type="EMBL" id="KAH9694437.1"/>
    </source>
</evidence>
<keyword evidence="2" id="KW-1185">Reference proteome</keyword>
<comment type="caution">
    <text evidence="1">The sequence shown here is derived from an EMBL/GenBank/DDBJ whole genome shotgun (WGS) entry which is preliminary data.</text>
</comment>
<protein>
    <submittedName>
        <fullName evidence="1">Uncharacterized protein</fullName>
    </submittedName>
</protein>
<dbReference type="EMBL" id="CM039177">
    <property type="protein sequence ID" value="KAH9694437.1"/>
    <property type="molecule type" value="Genomic_DNA"/>
</dbReference>
<accession>A0ACB8ICD8</accession>
<gene>
    <name evidence="1" type="ORF">KPL71_022415</name>
</gene>
<organism evidence="1 2">
    <name type="scientific">Citrus sinensis</name>
    <name type="common">Sweet orange</name>
    <name type="synonym">Citrus aurantium var. sinensis</name>
    <dbReference type="NCBI Taxonomy" id="2711"/>
    <lineage>
        <taxon>Eukaryota</taxon>
        <taxon>Viridiplantae</taxon>
        <taxon>Streptophyta</taxon>
        <taxon>Embryophyta</taxon>
        <taxon>Tracheophyta</taxon>
        <taxon>Spermatophyta</taxon>
        <taxon>Magnoliopsida</taxon>
        <taxon>eudicotyledons</taxon>
        <taxon>Gunneridae</taxon>
        <taxon>Pentapetalae</taxon>
        <taxon>rosids</taxon>
        <taxon>malvids</taxon>
        <taxon>Sapindales</taxon>
        <taxon>Rutaceae</taxon>
        <taxon>Aurantioideae</taxon>
        <taxon>Citrus</taxon>
    </lineage>
</organism>
<dbReference type="Proteomes" id="UP000829398">
    <property type="component" value="Chromosome 8"/>
</dbReference>